<dbReference type="CDD" id="cd00866">
    <property type="entry name" value="PEBP_euk"/>
    <property type="match status" value="1"/>
</dbReference>
<dbReference type="PANTHER" id="PTHR11362:SF85">
    <property type="entry name" value="INHIBITOR (TFS1), PUTATIVE (AFU_ORTHOLOGUE AFUA_4G08120)-RELATED"/>
    <property type="match status" value="1"/>
</dbReference>
<accession>A0AB34G2D4</accession>
<dbReference type="Pfam" id="PF01161">
    <property type="entry name" value="PBP"/>
    <property type="match status" value="1"/>
</dbReference>
<dbReference type="EMBL" id="JAQHRD010000002">
    <property type="protein sequence ID" value="KAJ6445141.1"/>
    <property type="molecule type" value="Genomic_DNA"/>
</dbReference>
<reference evidence="2" key="1">
    <citation type="submission" date="2023-01" db="EMBL/GenBank/DDBJ databases">
        <title>The growth and conidiation of Purpureocillium lavendulum are regulated by nitrogen source and histone H3K14 acetylation.</title>
        <authorList>
            <person name="Tang P."/>
            <person name="Han J."/>
            <person name="Zhang C."/>
            <person name="Tang P."/>
            <person name="Qi F."/>
            <person name="Zhang K."/>
            <person name="Liang L."/>
        </authorList>
    </citation>
    <scope>NUCLEOTIDE SEQUENCE</scope>
    <source>
        <strain evidence="2">YMF1.00683</strain>
    </source>
</reference>
<feature type="compositionally biased region" description="Low complexity" evidence="1">
    <location>
        <begin position="81"/>
        <end position="93"/>
    </location>
</feature>
<dbReference type="InterPro" id="IPR035810">
    <property type="entry name" value="PEBP_euk"/>
</dbReference>
<keyword evidence="3" id="KW-1185">Reference proteome</keyword>
<dbReference type="Gene3D" id="3.90.280.10">
    <property type="entry name" value="PEBP-like"/>
    <property type="match status" value="1"/>
</dbReference>
<dbReference type="GO" id="GO:0046578">
    <property type="term" value="P:regulation of Ras protein signal transduction"/>
    <property type="evidence" value="ECO:0007669"/>
    <property type="project" value="TreeGrafter"/>
</dbReference>
<name>A0AB34G2D4_9HYPO</name>
<sequence length="220" mass="23461">MTTADDLAQGLAASLRQADLVPGCASGVIPDDFTPGTTLSVAYDGKDVALGNLFRASECKLAPFISFEPEVPYPTPDPEEGTSAAAGRAPTAAGVPSNTSYMLMLLDPDAPTPEDPKFAFWRHWVLPGLQPLAGVDGVVAQTKPAVTDYLGPGPKDSSNPHRYLFLLFREPDGLDLTEADVGGQEFTHRRSFDAAAFIVQHKLKLVGMSWMRGAGDGWTE</sequence>
<feature type="region of interest" description="Disordered" evidence="1">
    <location>
        <begin position="71"/>
        <end position="93"/>
    </location>
</feature>
<dbReference type="GO" id="GO:0030414">
    <property type="term" value="F:peptidase inhibitor activity"/>
    <property type="evidence" value="ECO:0007669"/>
    <property type="project" value="TreeGrafter"/>
</dbReference>
<dbReference type="InterPro" id="IPR036610">
    <property type="entry name" value="PEBP-like_sf"/>
</dbReference>
<dbReference type="Proteomes" id="UP001163105">
    <property type="component" value="Unassembled WGS sequence"/>
</dbReference>
<evidence type="ECO:0000256" key="1">
    <source>
        <dbReference type="SAM" id="MobiDB-lite"/>
    </source>
</evidence>
<proteinExistence type="predicted"/>
<dbReference type="AlphaFoldDB" id="A0AB34G2D4"/>
<dbReference type="InterPro" id="IPR008914">
    <property type="entry name" value="PEBP"/>
</dbReference>
<dbReference type="PANTHER" id="PTHR11362">
    <property type="entry name" value="PHOSPHATIDYLETHANOLAMINE-BINDING PROTEIN"/>
    <property type="match status" value="1"/>
</dbReference>
<dbReference type="GO" id="GO:0005543">
    <property type="term" value="F:phospholipid binding"/>
    <property type="evidence" value="ECO:0007669"/>
    <property type="project" value="TreeGrafter"/>
</dbReference>
<dbReference type="SUPFAM" id="SSF49777">
    <property type="entry name" value="PEBP-like"/>
    <property type="match status" value="1"/>
</dbReference>
<organism evidence="2 3">
    <name type="scientific">Purpureocillium lavendulum</name>
    <dbReference type="NCBI Taxonomy" id="1247861"/>
    <lineage>
        <taxon>Eukaryota</taxon>
        <taxon>Fungi</taxon>
        <taxon>Dikarya</taxon>
        <taxon>Ascomycota</taxon>
        <taxon>Pezizomycotina</taxon>
        <taxon>Sordariomycetes</taxon>
        <taxon>Hypocreomycetidae</taxon>
        <taxon>Hypocreales</taxon>
        <taxon>Ophiocordycipitaceae</taxon>
        <taxon>Purpureocillium</taxon>
    </lineage>
</organism>
<evidence type="ECO:0000313" key="2">
    <source>
        <dbReference type="EMBL" id="KAJ6445141.1"/>
    </source>
</evidence>
<protein>
    <submittedName>
        <fullName evidence="2">Phosphatidylethanolamine-binding protein</fullName>
    </submittedName>
</protein>
<gene>
    <name evidence="2" type="primary">PEBP</name>
    <name evidence="2" type="ORF">O9K51_03545</name>
</gene>
<comment type="caution">
    <text evidence="2">The sequence shown here is derived from an EMBL/GenBank/DDBJ whole genome shotgun (WGS) entry which is preliminary data.</text>
</comment>
<evidence type="ECO:0000313" key="3">
    <source>
        <dbReference type="Proteomes" id="UP001163105"/>
    </source>
</evidence>
<dbReference type="GO" id="GO:0030162">
    <property type="term" value="P:regulation of proteolysis"/>
    <property type="evidence" value="ECO:0007669"/>
    <property type="project" value="TreeGrafter"/>
</dbReference>